<dbReference type="Proteomes" id="UP000286806">
    <property type="component" value="Unassembled WGS sequence"/>
</dbReference>
<sequence length="196" mass="21696">MTTLDQTAFKQLDAEKRLQNPVFKAATGAAGRFGFRGEIAIKFAPQYADEARPPELTADQVIAVAQEGKAGLDFMAAYLLSFESLKPLADAMGTTLNADGKYFLFCDNIDLSKRYQVPYSGATFYVLPISEATVYNELLDLLYLERIDLKRLDSAGKVNRIADKASKFSDTFPTMSYEEGLRVMGPVRNPNEGRPV</sequence>
<organism evidence="1 2">
    <name type="scientific">Sulfuriferula multivorans</name>
    <dbReference type="NCBI Taxonomy" id="1559896"/>
    <lineage>
        <taxon>Bacteria</taxon>
        <taxon>Pseudomonadati</taxon>
        <taxon>Pseudomonadota</taxon>
        <taxon>Betaproteobacteria</taxon>
        <taxon>Nitrosomonadales</taxon>
        <taxon>Sulfuricellaceae</taxon>
        <taxon>Sulfuriferula</taxon>
    </lineage>
</organism>
<dbReference type="OrthoDB" id="5564186at2"/>
<comment type="caution">
    <text evidence="1">The sequence shown here is derived from an EMBL/GenBank/DDBJ whole genome shotgun (WGS) entry which is preliminary data.</text>
</comment>
<proteinExistence type="predicted"/>
<gene>
    <name evidence="1" type="ORF">SFMTTN_0975</name>
</gene>
<evidence type="ECO:0000313" key="2">
    <source>
        <dbReference type="Proteomes" id="UP000286806"/>
    </source>
</evidence>
<name>A0A401JBY6_9PROT</name>
<accession>A0A401JBY6</accession>
<dbReference type="EMBL" id="BGOW01000006">
    <property type="protein sequence ID" value="GBL45171.1"/>
    <property type="molecule type" value="Genomic_DNA"/>
</dbReference>
<reference evidence="1 2" key="1">
    <citation type="journal article" date="2019" name="Front. Microbiol.">
        <title>Genomes of Neutrophilic Sulfur-Oxidizing Chemolithoautotrophs Representing 9 Proteobacterial Species From 8 Genera.</title>
        <authorList>
            <person name="Watanabe T."/>
            <person name="Kojima H."/>
            <person name="Umezawa K."/>
            <person name="Hori C."/>
            <person name="Takasuka T.E."/>
            <person name="Kato Y."/>
            <person name="Fukui M."/>
        </authorList>
    </citation>
    <scope>NUCLEOTIDE SEQUENCE [LARGE SCALE GENOMIC DNA]</scope>
    <source>
        <strain evidence="1 2">TTN</strain>
    </source>
</reference>
<dbReference type="AlphaFoldDB" id="A0A401JBY6"/>
<keyword evidence="2" id="KW-1185">Reference proteome</keyword>
<dbReference type="RefSeq" id="WP_124703997.1">
    <property type="nucleotide sequence ID" value="NZ_BGOW01000006.1"/>
</dbReference>
<evidence type="ECO:0000313" key="1">
    <source>
        <dbReference type="EMBL" id="GBL45171.1"/>
    </source>
</evidence>
<protein>
    <submittedName>
        <fullName evidence="1">Uncharacterized protein</fullName>
    </submittedName>
</protein>